<dbReference type="OrthoDB" id="5947505at2759"/>
<dbReference type="GO" id="GO:0005743">
    <property type="term" value="C:mitochondrial inner membrane"/>
    <property type="evidence" value="ECO:0007669"/>
    <property type="project" value="UniProtKB-SubCell"/>
</dbReference>
<comment type="similarity">
    <text evidence="3 10">Belongs to the cytochrome c oxidase subunit 6A family.</text>
</comment>
<dbReference type="AlphaFoldDB" id="J3JUU8"/>
<keyword evidence="6" id="KW-0809">Transit peptide</keyword>
<evidence type="ECO:0000313" key="13">
    <source>
        <dbReference type="EMBL" id="ENN77922.1"/>
    </source>
</evidence>
<evidence type="ECO:0000256" key="6">
    <source>
        <dbReference type="ARBA" id="ARBA00022946"/>
    </source>
</evidence>
<keyword evidence="8" id="KW-0496">Mitochondrion</keyword>
<keyword evidence="7 11" id="KW-1133">Transmembrane helix</keyword>
<evidence type="ECO:0000256" key="2">
    <source>
        <dbReference type="ARBA" id="ARBA00004673"/>
    </source>
</evidence>
<dbReference type="PANTHER" id="PTHR11504">
    <property type="entry name" value="CYTOCHROME C OXIDASE POLYPEPTIDE VIA"/>
    <property type="match status" value="1"/>
</dbReference>
<evidence type="ECO:0000313" key="14">
    <source>
        <dbReference type="EMBL" id="ERL95409.1"/>
    </source>
</evidence>
<dbReference type="STRING" id="77166.J3JUU8"/>
<dbReference type="HOGENOM" id="CLU_122515_1_0_1"/>
<gene>
    <name evidence="14" type="ORF">D910_12673</name>
    <name evidence="13" type="ORF">YQE_05599</name>
</gene>
<evidence type="ECO:0000313" key="12">
    <source>
        <dbReference type="EMBL" id="AEE61975.1"/>
    </source>
</evidence>
<dbReference type="EnsemblMetazoa" id="XM_019903069.1">
    <property type="protein sequence ID" value="XP_019758628.1"/>
    <property type="gene ID" value="LOC109536726"/>
</dbReference>
<reference evidence="12" key="1">
    <citation type="journal article" date="2012" name="Insect Biochem. Mol. Biol.">
        <title>Transcriptome and full-length cDNA resources for the mountain pine beetle, Dendroctonus ponderosae Hopkins, a major insect pest of pine forests.</title>
        <authorList>
            <person name="Keeling C.I."/>
            <person name="Henderson H."/>
            <person name="Li M."/>
            <person name="Yuen M."/>
            <person name="Clark E.L."/>
            <person name="Fraser J.D."/>
            <person name="Huber D.P."/>
            <person name="Liao N.Y."/>
            <person name="Roderick Docking T."/>
            <person name="Birol I."/>
            <person name="Chan S.K."/>
            <person name="Taylor G.A."/>
            <person name="Palmquist D."/>
            <person name="Jones S.J."/>
            <person name="Bohlmann J."/>
        </authorList>
    </citation>
    <scope>NUCLEOTIDE SEQUENCE</scope>
    <source>
        <tissue evidence="12">Whole emerged adults</tissue>
    </source>
</reference>
<dbReference type="PANTHER" id="PTHR11504:SF9">
    <property type="entry name" value="CYTOCHROME C OXIDASE SUBUNIT 6A-LIKE"/>
    <property type="match status" value="1"/>
</dbReference>
<dbReference type="GO" id="GO:0006123">
    <property type="term" value="P:mitochondrial electron transport, cytochrome c to oxygen"/>
    <property type="evidence" value="ECO:0007669"/>
    <property type="project" value="TreeGrafter"/>
</dbReference>
<name>J3JUU8_DENPD</name>
<evidence type="ECO:0000313" key="16">
    <source>
        <dbReference type="Proteomes" id="UP000019118"/>
    </source>
</evidence>
<dbReference type="GO" id="GO:0030234">
    <property type="term" value="F:enzyme regulator activity"/>
    <property type="evidence" value="ECO:0007669"/>
    <property type="project" value="TreeGrafter"/>
</dbReference>
<feature type="transmembrane region" description="Helical" evidence="11">
    <location>
        <begin position="43"/>
        <end position="63"/>
    </location>
</feature>
<dbReference type="KEGG" id="dpa:109536726"/>
<evidence type="ECO:0000256" key="8">
    <source>
        <dbReference type="ARBA" id="ARBA00023128"/>
    </source>
</evidence>
<evidence type="ECO:0000256" key="1">
    <source>
        <dbReference type="ARBA" id="ARBA00004434"/>
    </source>
</evidence>
<dbReference type="InterPro" id="IPR001349">
    <property type="entry name" value="Cyt_c_oxidase_su6a"/>
</dbReference>
<keyword evidence="16" id="KW-1185">Reference proteome</keyword>
<dbReference type="Gene3D" id="4.10.95.10">
    <property type="entry name" value="Cytochrome c oxidase, subunit VIa"/>
    <property type="match status" value="1"/>
</dbReference>
<evidence type="ECO:0000256" key="4">
    <source>
        <dbReference type="ARBA" id="ARBA00022692"/>
    </source>
</evidence>
<keyword evidence="4 11" id="KW-0812">Transmembrane</keyword>
<evidence type="ECO:0000256" key="3">
    <source>
        <dbReference type="ARBA" id="ARBA00005553"/>
    </source>
</evidence>
<dbReference type="FunFam" id="4.10.95.10:FF:000001">
    <property type="entry name" value="Cytochrome c oxidase subunit 6A, mitochondrial"/>
    <property type="match status" value="1"/>
</dbReference>
<organism evidence="12">
    <name type="scientific">Dendroctonus ponderosae</name>
    <name type="common">Mountain pine beetle</name>
    <dbReference type="NCBI Taxonomy" id="77166"/>
    <lineage>
        <taxon>Eukaryota</taxon>
        <taxon>Metazoa</taxon>
        <taxon>Ecdysozoa</taxon>
        <taxon>Arthropoda</taxon>
        <taxon>Hexapoda</taxon>
        <taxon>Insecta</taxon>
        <taxon>Pterygota</taxon>
        <taxon>Neoptera</taxon>
        <taxon>Endopterygota</taxon>
        <taxon>Coleoptera</taxon>
        <taxon>Polyphaga</taxon>
        <taxon>Cucujiformia</taxon>
        <taxon>Curculionidae</taxon>
        <taxon>Scolytinae</taxon>
        <taxon>Dendroctonus</taxon>
    </lineage>
</organism>
<dbReference type="EMBL" id="KB632428">
    <property type="protein sequence ID" value="ERL95409.1"/>
    <property type="molecule type" value="Genomic_DNA"/>
</dbReference>
<comment type="subcellular location">
    <subcellularLocation>
        <location evidence="1">Mitochondrion inner membrane</location>
        <topology evidence="1">Single-pass membrane protein</topology>
    </subcellularLocation>
</comment>
<sequence>MAAVLNHALRRFFQTSAQRAVQIEGHSAVSGIHEGGYKPWKKLTFFVAFPSIILCAVNCYMVHQDHAKHPHEKKFVKYEYLAIRSKRFPWGDGNHSFVHNPKVNALPDGYEA</sequence>
<comment type="pathway">
    <text evidence="2">Energy metabolism; oxidative phosphorylation.</text>
</comment>
<proteinExistence type="evidence at transcript level"/>
<evidence type="ECO:0000256" key="7">
    <source>
        <dbReference type="ARBA" id="ARBA00022989"/>
    </source>
</evidence>
<keyword evidence="9 11" id="KW-0472">Membrane</keyword>
<reference evidence="16 17" key="2">
    <citation type="journal article" date="2013" name="Genome Biol.">
        <title>Draft genome of the mountain pine beetle, Dendroctonus ponderosae Hopkins, a major forest pest.</title>
        <authorList>
            <person name="Keeling C.I."/>
            <person name="Yuen M.M."/>
            <person name="Liao N.Y."/>
            <person name="Docking T.R."/>
            <person name="Chan S.K."/>
            <person name="Taylor G.A."/>
            <person name="Palmquist D.L."/>
            <person name="Jackman S.D."/>
            <person name="Nguyen A."/>
            <person name="Li M."/>
            <person name="Henderson H."/>
            <person name="Janes J.K."/>
            <person name="Zhao Y."/>
            <person name="Pandoh P."/>
            <person name="Moore R."/>
            <person name="Sperling F.A."/>
            <person name="Huber D.P."/>
            <person name="Birol I."/>
            <person name="Jones S.J."/>
            <person name="Bohlmann J."/>
        </authorList>
    </citation>
    <scope>NUCLEOTIDE SEQUENCE</scope>
</reference>
<evidence type="ECO:0000256" key="5">
    <source>
        <dbReference type="ARBA" id="ARBA00022792"/>
    </source>
</evidence>
<dbReference type="Proteomes" id="UP000019118">
    <property type="component" value="Unassembled WGS sequence"/>
</dbReference>
<dbReference type="EMBL" id="KB740928">
    <property type="protein sequence ID" value="ENN77922.1"/>
    <property type="molecule type" value="Genomic_DNA"/>
</dbReference>
<dbReference type="PIRSF" id="PIRSF000277">
    <property type="entry name" value="COX6A1"/>
    <property type="match status" value="1"/>
</dbReference>
<evidence type="ECO:0008006" key="18">
    <source>
        <dbReference type="Google" id="ProtNLM"/>
    </source>
</evidence>
<evidence type="ECO:0000256" key="9">
    <source>
        <dbReference type="ARBA" id="ARBA00023136"/>
    </source>
</evidence>
<dbReference type="SUPFAM" id="SSF81411">
    <property type="entry name" value="Mitochondrial cytochrome c oxidase subunit VIa"/>
    <property type="match status" value="1"/>
</dbReference>
<dbReference type="Pfam" id="PF02046">
    <property type="entry name" value="COX6A"/>
    <property type="match status" value="1"/>
</dbReference>
<dbReference type="EMBL" id="BT127013">
    <property type="protein sequence ID" value="AEE61975.1"/>
    <property type="molecule type" value="mRNA"/>
</dbReference>
<dbReference type="OMA" id="SARMWKI"/>
<evidence type="ECO:0000313" key="15">
    <source>
        <dbReference type="EnsemblMetazoa" id="XP_019758628.1"/>
    </source>
</evidence>
<dbReference type="Proteomes" id="UP000030742">
    <property type="component" value="Unassembled WGS sequence"/>
</dbReference>
<keyword evidence="5" id="KW-0999">Mitochondrion inner membrane</keyword>
<accession>J3JUU8</accession>
<evidence type="ECO:0000256" key="11">
    <source>
        <dbReference type="SAM" id="Phobius"/>
    </source>
</evidence>
<dbReference type="InterPro" id="IPR036418">
    <property type="entry name" value="Cyt_c_oxidase_su6a_sf"/>
</dbReference>
<evidence type="ECO:0000256" key="10">
    <source>
        <dbReference type="RuleBase" id="RU004396"/>
    </source>
</evidence>
<evidence type="ECO:0000313" key="17">
    <source>
        <dbReference type="Proteomes" id="UP000030742"/>
    </source>
</evidence>
<protein>
    <recommendedName>
        <fullName evidence="18">Cytochrome c oxidase polypeptide VIa</fullName>
    </recommendedName>
</protein>
<reference evidence="15" key="3">
    <citation type="submission" date="2024-08" db="UniProtKB">
        <authorList>
            <consortium name="EnsemblMetazoa"/>
        </authorList>
    </citation>
    <scope>IDENTIFICATION</scope>
</reference>